<sequence length="212" mass="21042">MDATAGMLAPSPDEVGIVQQLRQLPVVAARGGAPAAGAPPDPACVTACCGPRAYARASMPAIAAALSLPPQLPPPPSNGAAAKLSVPAATTSSSLGELSALPRPLPPPLLLAPPGAAARPWAAAAIAEAAAGLCTTSTEARRGRCSCCGRGCGISTLRREKEAAGSDRSPEGRDVKEPCEVMCSSSPPTTTPLPPPTTPLPPPPPKTLPPPP</sequence>
<feature type="compositionally biased region" description="Pro residues" evidence="1">
    <location>
        <begin position="189"/>
        <end position="212"/>
    </location>
</feature>
<comment type="caution">
    <text evidence="2">The sequence shown here is derived from an EMBL/GenBank/DDBJ whole genome shotgun (WGS) entry which is preliminary data.</text>
</comment>
<proteinExistence type="predicted"/>
<dbReference type="Proteomes" id="UP000236333">
    <property type="component" value="Unassembled WGS sequence"/>
</dbReference>
<name>A0A2J8AHM2_9CHLO</name>
<organism evidence="2 3">
    <name type="scientific">Tetrabaena socialis</name>
    <dbReference type="NCBI Taxonomy" id="47790"/>
    <lineage>
        <taxon>Eukaryota</taxon>
        <taxon>Viridiplantae</taxon>
        <taxon>Chlorophyta</taxon>
        <taxon>core chlorophytes</taxon>
        <taxon>Chlorophyceae</taxon>
        <taxon>CS clade</taxon>
        <taxon>Chlamydomonadales</taxon>
        <taxon>Tetrabaenaceae</taxon>
        <taxon>Tetrabaena</taxon>
    </lineage>
</organism>
<evidence type="ECO:0000313" key="2">
    <source>
        <dbReference type="EMBL" id="PNH12023.1"/>
    </source>
</evidence>
<evidence type="ECO:0000256" key="1">
    <source>
        <dbReference type="SAM" id="MobiDB-lite"/>
    </source>
</evidence>
<feature type="compositionally biased region" description="Basic and acidic residues" evidence="1">
    <location>
        <begin position="158"/>
        <end position="179"/>
    </location>
</feature>
<reference evidence="2 3" key="1">
    <citation type="journal article" date="2017" name="Mol. Biol. Evol.">
        <title>The 4-celled Tetrabaena socialis nuclear genome reveals the essential components for genetic control of cell number at the origin of multicellularity in the volvocine lineage.</title>
        <authorList>
            <person name="Featherston J."/>
            <person name="Arakaki Y."/>
            <person name="Hanschen E.R."/>
            <person name="Ferris P.J."/>
            <person name="Michod R.E."/>
            <person name="Olson B.J.S.C."/>
            <person name="Nozaki H."/>
            <person name="Durand P.M."/>
        </authorList>
    </citation>
    <scope>NUCLEOTIDE SEQUENCE [LARGE SCALE GENOMIC DNA]</scope>
    <source>
        <strain evidence="2 3">NIES-571</strain>
    </source>
</reference>
<keyword evidence="3" id="KW-1185">Reference proteome</keyword>
<protein>
    <submittedName>
        <fullName evidence="2">Uncharacterized protein</fullName>
    </submittedName>
</protein>
<evidence type="ECO:0000313" key="3">
    <source>
        <dbReference type="Proteomes" id="UP000236333"/>
    </source>
</evidence>
<accession>A0A2J8AHM2</accession>
<dbReference type="EMBL" id="PGGS01000016">
    <property type="protein sequence ID" value="PNH12023.1"/>
    <property type="molecule type" value="Genomic_DNA"/>
</dbReference>
<feature type="region of interest" description="Disordered" evidence="1">
    <location>
        <begin position="158"/>
        <end position="212"/>
    </location>
</feature>
<dbReference type="AlphaFoldDB" id="A0A2J8AHM2"/>
<gene>
    <name evidence="2" type="ORF">TSOC_001068</name>
</gene>